<dbReference type="CDD" id="cd21442">
    <property type="entry name" value="SNARE_NTD_STX6-like"/>
    <property type="match status" value="1"/>
</dbReference>
<evidence type="ECO:0000256" key="5">
    <source>
        <dbReference type="ARBA" id="ARBA00022989"/>
    </source>
</evidence>
<evidence type="ECO:0000256" key="7">
    <source>
        <dbReference type="ARBA" id="ARBA00023136"/>
    </source>
</evidence>
<reference evidence="12" key="1">
    <citation type="submission" date="2025-08" db="UniProtKB">
        <authorList>
            <consortium name="RefSeq"/>
        </authorList>
    </citation>
    <scope>IDENTIFICATION</scope>
</reference>
<keyword evidence="11" id="KW-1185">Reference proteome</keyword>
<evidence type="ECO:0000256" key="6">
    <source>
        <dbReference type="ARBA" id="ARBA00023034"/>
    </source>
</evidence>
<keyword evidence="4" id="KW-0653">Protein transport</keyword>
<dbReference type="GO" id="GO:0005794">
    <property type="term" value="C:Golgi apparatus"/>
    <property type="evidence" value="ECO:0007669"/>
    <property type="project" value="UniProtKB-SubCell"/>
</dbReference>
<protein>
    <submittedName>
        <fullName evidence="12">Uncharacterized protein LOC104599143</fullName>
    </submittedName>
</protein>
<feature type="transmembrane region" description="Helical" evidence="9">
    <location>
        <begin position="320"/>
        <end position="340"/>
    </location>
</feature>
<dbReference type="OMA" id="RYDMPNH"/>
<evidence type="ECO:0000256" key="8">
    <source>
        <dbReference type="ARBA" id="ARBA00037801"/>
    </source>
</evidence>
<dbReference type="SUPFAM" id="SSF47661">
    <property type="entry name" value="t-snare proteins"/>
    <property type="match status" value="1"/>
</dbReference>
<dbReference type="PANTHER" id="PTHR34949:SF3">
    <property type="entry name" value="OS08G0244100 PROTEIN"/>
    <property type="match status" value="1"/>
</dbReference>
<dbReference type="AlphaFoldDB" id="A0A1U8ADK3"/>
<dbReference type="KEGG" id="nnu:104599143"/>
<comment type="similarity">
    <text evidence="1">Belongs to the syntaxin family.</text>
</comment>
<keyword evidence="7 9" id="KW-0472">Membrane</keyword>
<dbReference type="PANTHER" id="PTHR34949">
    <property type="entry name" value="OS05G0443700 PROTEIN"/>
    <property type="match status" value="1"/>
</dbReference>
<dbReference type="FunFam" id="1.20.58.90:FF:000004">
    <property type="entry name" value="Syntaxin 10"/>
    <property type="match status" value="1"/>
</dbReference>
<keyword evidence="6" id="KW-0333">Golgi apparatus</keyword>
<keyword evidence="3 9" id="KW-0812">Transmembrane</keyword>
<gene>
    <name evidence="12" type="primary">LOC104599143</name>
</gene>
<dbReference type="FunCoup" id="A0A1U8ADK3">
    <property type="interactions" value="1434"/>
</dbReference>
<dbReference type="eggNOG" id="ENOG502QVDF">
    <property type="taxonomic scope" value="Eukaryota"/>
</dbReference>
<evidence type="ECO:0000313" key="12">
    <source>
        <dbReference type="RefSeq" id="XP_010259844.1"/>
    </source>
</evidence>
<dbReference type="OrthoDB" id="1889309at2759"/>
<name>A0A1U8ADK3_NELNU</name>
<dbReference type="RefSeq" id="XP_010259844.1">
    <property type="nucleotide sequence ID" value="XM_010261542.2"/>
</dbReference>
<evidence type="ECO:0000256" key="2">
    <source>
        <dbReference type="ARBA" id="ARBA00022448"/>
    </source>
</evidence>
<dbReference type="GO" id="GO:0015031">
    <property type="term" value="P:protein transport"/>
    <property type="evidence" value="ECO:0007669"/>
    <property type="project" value="UniProtKB-KW"/>
</dbReference>
<dbReference type="InterPro" id="IPR010989">
    <property type="entry name" value="SNARE"/>
</dbReference>
<accession>A0A1U8ADK3</accession>
<evidence type="ECO:0000256" key="3">
    <source>
        <dbReference type="ARBA" id="ARBA00022692"/>
    </source>
</evidence>
<evidence type="ECO:0000256" key="1">
    <source>
        <dbReference type="ARBA" id="ARBA00009063"/>
    </source>
</evidence>
<evidence type="ECO:0000256" key="9">
    <source>
        <dbReference type="SAM" id="Phobius"/>
    </source>
</evidence>
<evidence type="ECO:0000313" key="11">
    <source>
        <dbReference type="Proteomes" id="UP000189703"/>
    </source>
</evidence>
<keyword evidence="5 9" id="KW-1133">Transmembrane helix</keyword>
<evidence type="ECO:0000259" key="10">
    <source>
        <dbReference type="Pfam" id="PF09177"/>
    </source>
</evidence>
<dbReference type="InParanoid" id="A0A1U8ADK3"/>
<dbReference type="Proteomes" id="UP000189703">
    <property type="component" value="Unplaced"/>
</dbReference>
<dbReference type="GO" id="GO:0048193">
    <property type="term" value="P:Golgi vesicle transport"/>
    <property type="evidence" value="ECO:0007669"/>
    <property type="project" value="InterPro"/>
</dbReference>
<dbReference type="GeneID" id="104599143"/>
<dbReference type="Pfam" id="PF09177">
    <property type="entry name" value="STX6_10_61_N"/>
    <property type="match status" value="1"/>
</dbReference>
<evidence type="ECO:0000256" key="4">
    <source>
        <dbReference type="ARBA" id="ARBA00022927"/>
    </source>
</evidence>
<dbReference type="GO" id="GO:0016020">
    <property type="term" value="C:membrane"/>
    <property type="evidence" value="ECO:0007669"/>
    <property type="project" value="InterPro"/>
</dbReference>
<sequence>MMVANSFDLWQKDAFFSAAEEVQESADTMESVYRKWLRERREGVGSEDLNELRRELQTALGTAKWQLEEFERAVRLSDGNHSEDNTTTRHRQFVEAMEDQISRVENALRESLDEEGKQPLRWVNLDEEERDDLAAFLVGTPGTSQSTKELHIDLKPSTTNSSFQGNKLIRKSSNFDIEAGSKIDMPNDVKGFKEETDAKHVVELEDKEFPRERDDLHRQAERFNNHRRIWSSPNFGYWKIAIADDDEQRKTPRENVESPTKGKEFKYVIRKQRGSEQLEAKGRVLSYTDLRGINWVNQGGWIGEFQRRLQGTQQQLSCSLQFTLVLMLTIFLIVPFLLYAT</sequence>
<dbReference type="Gene3D" id="1.20.58.90">
    <property type="match status" value="1"/>
</dbReference>
<feature type="domain" description="Syntaxin 6/10/61 N-terminal" evidence="10">
    <location>
        <begin position="13"/>
        <end position="105"/>
    </location>
</feature>
<keyword evidence="2" id="KW-0813">Transport</keyword>
<organism evidence="11 12">
    <name type="scientific">Nelumbo nucifera</name>
    <name type="common">Sacred lotus</name>
    <dbReference type="NCBI Taxonomy" id="4432"/>
    <lineage>
        <taxon>Eukaryota</taxon>
        <taxon>Viridiplantae</taxon>
        <taxon>Streptophyta</taxon>
        <taxon>Embryophyta</taxon>
        <taxon>Tracheophyta</taxon>
        <taxon>Spermatophyta</taxon>
        <taxon>Magnoliopsida</taxon>
        <taxon>Proteales</taxon>
        <taxon>Nelumbonaceae</taxon>
        <taxon>Nelumbo</taxon>
    </lineage>
</organism>
<dbReference type="InterPro" id="IPR015260">
    <property type="entry name" value="Syntaxin-6/10/61_N"/>
</dbReference>
<proteinExistence type="inferred from homology"/>
<comment type="subcellular location">
    <subcellularLocation>
        <location evidence="8">Golgi apparatus</location>
        <location evidence="8">trans-Golgi network membrane</location>
        <topology evidence="8">Single-pass type IV membrane protein</topology>
    </subcellularLocation>
</comment>